<evidence type="ECO:0000313" key="3">
    <source>
        <dbReference type="Proteomes" id="UP000680206"/>
    </source>
</evidence>
<name>A0ABS3RXP6_9ACTN</name>
<sequence length="213" mass="22266">MAINHIGSAVGHQPGRPAASSPDGSNPSVWGVSPTAIPPARARYFGPSISCVAIDYTSLIPTSWPRRPGIDPGIAPNAARTIHELAGAGLRLVLTSVHDRDLAPALRAAGIGELFHMIVQPRTVGAGKPSPLVYSRIITAADCVPGRVLSVGPGITNDVTAPQLHGLRGVLLPRFDIAYPPLIEDLPQIRDLSVLPRYLGRQATGRSDAGGQP</sequence>
<keyword evidence="3" id="KW-1185">Reference proteome</keyword>
<evidence type="ECO:0000313" key="2">
    <source>
        <dbReference type="EMBL" id="MBO2461520.1"/>
    </source>
</evidence>
<accession>A0ABS3RXP6</accession>
<protein>
    <submittedName>
        <fullName evidence="2">HAD hydrolase-like protein</fullName>
    </submittedName>
</protein>
<comment type="caution">
    <text evidence="2">The sequence shown here is derived from an EMBL/GenBank/DDBJ whole genome shotgun (WGS) entry which is preliminary data.</text>
</comment>
<dbReference type="SUPFAM" id="SSF56784">
    <property type="entry name" value="HAD-like"/>
    <property type="match status" value="1"/>
</dbReference>
<organism evidence="2 3">
    <name type="scientific">Actinomadura violacea</name>
    <dbReference type="NCBI Taxonomy" id="2819934"/>
    <lineage>
        <taxon>Bacteria</taxon>
        <taxon>Bacillati</taxon>
        <taxon>Actinomycetota</taxon>
        <taxon>Actinomycetes</taxon>
        <taxon>Streptosporangiales</taxon>
        <taxon>Thermomonosporaceae</taxon>
        <taxon>Actinomadura</taxon>
    </lineage>
</organism>
<feature type="region of interest" description="Disordered" evidence="1">
    <location>
        <begin position="1"/>
        <end position="32"/>
    </location>
</feature>
<dbReference type="Pfam" id="PF00702">
    <property type="entry name" value="Hydrolase"/>
    <property type="match status" value="1"/>
</dbReference>
<dbReference type="InterPro" id="IPR036412">
    <property type="entry name" value="HAD-like_sf"/>
</dbReference>
<dbReference type="RefSeq" id="WP_208244879.1">
    <property type="nucleotide sequence ID" value="NZ_JAGEPF010000018.1"/>
</dbReference>
<dbReference type="Gene3D" id="3.40.50.1000">
    <property type="entry name" value="HAD superfamily/HAD-like"/>
    <property type="match status" value="1"/>
</dbReference>
<evidence type="ECO:0000256" key="1">
    <source>
        <dbReference type="SAM" id="MobiDB-lite"/>
    </source>
</evidence>
<dbReference type="EMBL" id="JAGEPF010000018">
    <property type="protein sequence ID" value="MBO2461520.1"/>
    <property type="molecule type" value="Genomic_DNA"/>
</dbReference>
<gene>
    <name evidence="2" type="ORF">J4709_28450</name>
</gene>
<dbReference type="Proteomes" id="UP000680206">
    <property type="component" value="Unassembled WGS sequence"/>
</dbReference>
<proteinExistence type="predicted"/>
<reference evidence="2 3" key="1">
    <citation type="submission" date="2021-03" db="EMBL/GenBank/DDBJ databases">
        <title>Actinomadura violae sp. nov., isolated from lichen in Thailand.</title>
        <authorList>
            <person name="Kanchanasin P."/>
            <person name="Saeng-In P."/>
            <person name="Phongsopitanun W."/>
            <person name="Yuki M."/>
            <person name="Kudo T."/>
            <person name="Ohkuma M."/>
            <person name="Tanasupawat S."/>
        </authorList>
    </citation>
    <scope>NUCLEOTIDE SEQUENCE [LARGE SCALE GENOMIC DNA]</scope>
    <source>
        <strain evidence="2 3">LCR2-06</strain>
    </source>
</reference>
<dbReference type="InterPro" id="IPR023214">
    <property type="entry name" value="HAD_sf"/>
</dbReference>